<feature type="compositionally biased region" description="Low complexity" evidence="1">
    <location>
        <begin position="10"/>
        <end position="24"/>
    </location>
</feature>
<feature type="compositionally biased region" description="Basic and acidic residues" evidence="1">
    <location>
        <begin position="47"/>
        <end position="56"/>
    </location>
</feature>
<feature type="compositionally biased region" description="Low complexity" evidence="1">
    <location>
        <begin position="205"/>
        <end position="225"/>
    </location>
</feature>
<feature type="compositionally biased region" description="Low complexity" evidence="1">
    <location>
        <begin position="31"/>
        <end position="45"/>
    </location>
</feature>
<feature type="region of interest" description="Disordered" evidence="1">
    <location>
        <begin position="970"/>
        <end position="1045"/>
    </location>
</feature>
<feature type="compositionally biased region" description="Basic and acidic residues" evidence="1">
    <location>
        <begin position="741"/>
        <end position="772"/>
    </location>
</feature>
<feature type="compositionally biased region" description="Acidic residues" evidence="1">
    <location>
        <begin position="125"/>
        <end position="142"/>
    </location>
</feature>
<feature type="region of interest" description="Disordered" evidence="1">
    <location>
        <begin position="450"/>
        <end position="795"/>
    </location>
</feature>
<protein>
    <submittedName>
        <fullName evidence="2">Uncharacterized protein</fullName>
    </submittedName>
</protein>
<feature type="compositionally biased region" description="Basic and acidic residues" evidence="1">
    <location>
        <begin position="691"/>
        <end position="709"/>
    </location>
</feature>
<feature type="region of interest" description="Disordered" evidence="1">
    <location>
        <begin position="274"/>
        <end position="431"/>
    </location>
</feature>
<evidence type="ECO:0000313" key="3">
    <source>
        <dbReference type="Proteomes" id="UP001221142"/>
    </source>
</evidence>
<dbReference type="EMBL" id="JARKIF010000021">
    <property type="protein sequence ID" value="KAJ7617227.1"/>
    <property type="molecule type" value="Genomic_DNA"/>
</dbReference>
<keyword evidence="3" id="KW-1185">Reference proteome</keyword>
<feature type="compositionally biased region" description="Polar residues" evidence="1">
    <location>
        <begin position="567"/>
        <end position="579"/>
    </location>
</feature>
<feature type="compositionally biased region" description="Basic and acidic residues" evidence="1">
    <location>
        <begin position="358"/>
        <end position="368"/>
    </location>
</feature>
<organism evidence="2 3">
    <name type="scientific">Roridomyces roridus</name>
    <dbReference type="NCBI Taxonomy" id="1738132"/>
    <lineage>
        <taxon>Eukaryota</taxon>
        <taxon>Fungi</taxon>
        <taxon>Dikarya</taxon>
        <taxon>Basidiomycota</taxon>
        <taxon>Agaricomycotina</taxon>
        <taxon>Agaricomycetes</taxon>
        <taxon>Agaricomycetidae</taxon>
        <taxon>Agaricales</taxon>
        <taxon>Marasmiineae</taxon>
        <taxon>Mycenaceae</taxon>
        <taxon>Roridomyces</taxon>
    </lineage>
</organism>
<feature type="compositionally biased region" description="Polar residues" evidence="1">
    <location>
        <begin position="1011"/>
        <end position="1027"/>
    </location>
</feature>
<dbReference type="AlphaFoldDB" id="A0AAD7BCJ3"/>
<gene>
    <name evidence="2" type="ORF">FB45DRAFT_223701</name>
</gene>
<feature type="compositionally biased region" description="Basic and acidic residues" evidence="1">
    <location>
        <begin position="67"/>
        <end position="78"/>
    </location>
</feature>
<feature type="compositionally biased region" description="Low complexity" evidence="1">
    <location>
        <begin position="415"/>
        <end position="429"/>
    </location>
</feature>
<comment type="caution">
    <text evidence="2">The sequence shown here is derived from an EMBL/GenBank/DDBJ whole genome shotgun (WGS) entry which is preliminary data.</text>
</comment>
<name>A0AAD7BCJ3_9AGAR</name>
<feature type="compositionally biased region" description="Pro residues" evidence="1">
    <location>
        <begin position="309"/>
        <end position="323"/>
    </location>
</feature>
<feature type="compositionally biased region" description="Polar residues" evidence="1">
    <location>
        <begin position="240"/>
        <end position="250"/>
    </location>
</feature>
<dbReference type="Proteomes" id="UP001221142">
    <property type="component" value="Unassembled WGS sequence"/>
</dbReference>
<feature type="compositionally biased region" description="Polar residues" evidence="1">
    <location>
        <begin position="980"/>
        <end position="996"/>
    </location>
</feature>
<proteinExistence type="predicted"/>
<feature type="region of interest" description="Disordered" evidence="1">
    <location>
        <begin position="1"/>
        <end position="258"/>
    </location>
</feature>
<accession>A0AAD7BCJ3</accession>
<feature type="compositionally biased region" description="Low complexity" evidence="1">
    <location>
        <begin position="599"/>
        <end position="657"/>
    </location>
</feature>
<feature type="compositionally biased region" description="Polar residues" evidence="1">
    <location>
        <begin position="188"/>
        <end position="204"/>
    </location>
</feature>
<sequence length="1045" mass="108189">MRPPPRPRAPSDVSASSSRISVAAFREMQARRSAAGSPALGGPAPTRDPDREKERTANVVRTTGTGPRDKRSGSRSESGHGVYSAAPAHVRTNRTPASTSHPHLPLSASASAPRPPPKTKPPTPTDDDESDDSEEEEGESDSDNAPLAMLARRPGAGSQAGSSGSLPLPARKGSPAISPSLPPASTSQNHTPYQQSHLARQTSPPVRSASPTSMSSSSSRPSNLRPKPKPLIDIAVLTASRPQAVSQQQRDAGFTGGGMLASFGATSSSASAAKMENVKDAESPILTSRSPPPTLGKTGTRAVGMMHFPTPPGSPVTEVPPPVLKEKKVEGRTAPVRSSSTGLVEMENERAGAASPGPRRDLLSERLRAVTGVVQPSKEASPQKSTPPPAFTTVAQQKAFHRRSSSDIVSPSKWGSPSVPAAAPPGTATADEELDLSDLADLLGGGLALVSRTGESSPPRVASGEDVTKATVEERNDSTSNTENIAPVVIRQRAPPAAFSVTSRPAQHERQRSTTMVPAGSAAAEKAAASFNATNRSFSATVVPSPSPTTAPTLKAPPSQARPAKSSPPTEGTRSSSYSDLGISARQRSSTLIPNPALSSSRSDARTATSSSSNDDSAPSSSGSSSAASRARPRSSTMMTLAPASAAAQPSRLAAPLTQAPARPFMAARKSPASSTGESSSSPAPLTPRDGSSDLSRDSGLKEKDERRVAWSGGVSGLVPSARRAHQRRSVSFDFDEEVPSDGKGKIKARPRETPIQEEERRRERRRGEAKAAIELGNVINGPGPTADDDDEDDDDVPVAQRAMPGMPMGNMPMGMNMPMPMGFATPGGMSPGWPGMLSPAQFMVPPPADPSFYAAHQQAMMIAKQAYQMAVAQQAMQQAGEEWERGSTMGFGDRSSVFGGSTTGPAMSQYGMGMGMQQGGWTPGGMSLFPPAPRSMYGGGGARSEYGGGGGGGARSEYGGGGGWNSSRSVYGENFGPSPRSSNSPAATRNPNTRVDSGYFAGAPVPKSPNPTGATPRQRTASQPATPSRGPAKRQPPSSWKASP</sequence>
<feature type="compositionally biased region" description="Low complexity" evidence="1">
    <location>
        <begin position="155"/>
        <end position="165"/>
    </location>
</feature>
<feature type="compositionally biased region" description="Pro residues" evidence="1">
    <location>
        <begin position="113"/>
        <end position="124"/>
    </location>
</feature>
<evidence type="ECO:0000256" key="1">
    <source>
        <dbReference type="SAM" id="MobiDB-lite"/>
    </source>
</evidence>
<evidence type="ECO:0000313" key="2">
    <source>
        <dbReference type="EMBL" id="KAJ7617227.1"/>
    </source>
</evidence>
<feature type="compositionally biased region" description="Low complexity" evidence="1">
    <location>
        <begin position="519"/>
        <end position="559"/>
    </location>
</feature>
<reference evidence="2" key="1">
    <citation type="submission" date="2023-03" db="EMBL/GenBank/DDBJ databases">
        <title>Massive genome expansion in bonnet fungi (Mycena s.s.) driven by repeated elements and novel gene families across ecological guilds.</title>
        <authorList>
            <consortium name="Lawrence Berkeley National Laboratory"/>
            <person name="Harder C.B."/>
            <person name="Miyauchi S."/>
            <person name="Viragh M."/>
            <person name="Kuo A."/>
            <person name="Thoen E."/>
            <person name="Andreopoulos B."/>
            <person name="Lu D."/>
            <person name="Skrede I."/>
            <person name="Drula E."/>
            <person name="Henrissat B."/>
            <person name="Morin E."/>
            <person name="Kohler A."/>
            <person name="Barry K."/>
            <person name="LaButti K."/>
            <person name="Morin E."/>
            <person name="Salamov A."/>
            <person name="Lipzen A."/>
            <person name="Mereny Z."/>
            <person name="Hegedus B."/>
            <person name="Baldrian P."/>
            <person name="Stursova M."/>
            <person name="Weitz H."/>
            <person name="Taylor A."/>
            <person name="Grigoriev I.V."/>
            <person name="Nagy L.G."/>
            <person name="Martin F."/>
            <person name="Kauserud H."/>
        </authorList>
    </citation>
    <scope>NUCLEOTIDE SEQUENCE</scope>
    <source>
        <strain evidence="2">9284</strain>
    </source>
</reference>
<feature type="compositionally biased region" description="Basic and acidic residues" evidence="1">
    <location>
        <begin position="466"/>
        <end position="477"/>
    </location>
</feature>
<feature type="compositionally biased region" description="Low complexity" evidence="1">
    <location>
        <begin position="174"/>
        <end position="187"/>
    </location>
</feature>
<feature type="compositionally biased region" description="Low complexity" evidence="1">
    <location>
        <begin position="671"/>
        <end position="690"/>
    </location>
</feature>